<dbReference type="CDD" id="cd13969">
    <property type="entry name" value="ADCK1-like"/>
    <property type="match status" value="1"/>
</dbReference>
<gene>
    <name evidence="3" type="ORF">HDU87_005329</name>
</gene>
<evidence type="ECO:0000313" key="4">
    <source>
        <dbReference type="Proteomes" id="UP001212152"/>
    </source>
</evidence>
<dbReference type="InterPro" id="IPR004147">
    <property type="entry name" value="ABC1_dom"/>
</dbReference>
<evidence type="ECO:0000259" key="2">
    <source>
        <dbReference type="Pfam" id="PF03109"/>
    </source>
</evidence>
<dbReference type="PANTHER" id="PTHR43173">
    <property type="entry name" value="ABC1 FAMILY PROTEIN"/>
    <property type="match status" value="1"/>
</dbReference>
<dbReference type="AlphaFoldDB" id="A0AAD5TMG1"/>
<proteinExistence type="inferred from homology"/>
<dbReference type="InterPro" id="IPR051130">
    <property type="entry name" value="Mito_struct-func_regulator"/>
</dbReference>
<dbReference type="InterPro" id="IPR011009">
    <property type="entry name" value="Kinase-like_dom_sf"/>
</dbReference>
<name>A0AAD5TMG1_9FUNG</name>
<dbReference type="Proteomes" id="UP001212152">
    <property type="component" value="Unassembled WGS sequence"/>
</dbReference>
<keyword evidence="4" id="KW-1185">Reference proteome</keyword>
<dbReference type="EMBL" id="JADGJQ010000042">
    <property type="protein sequence ID" value="KAJ3176287.1"/>
    <property type="molecule type" value="Genomic_DNA"/>
</dbReference>
<comment type="caution">
    <text evidence="3">The sequence shown here is derived from an EMBL/GenBank/DDBJ whole genome shotgun (WGS) entry which is preliminary data.</text>
</comment>
<comment type="similarity">
    <text evidence="1">Belongs to the protein kinase superfamily. ADCK protein kinase family.</text>
</comment>
<accession>A0AAD5TMG1</accession>
<dbReference type="SUPFAM" id="SSF56112">
    <property type="entry name" value="Protein kinase-like (PK-like)"/>
    <property type="match status" value="1"/>
</dbReference>
<dbReference type="PANTHER" id="PTHR43173:SF37">
    <property type="entry name" value="ABC1 FAMILY PROTEIN C10F6.14C"/>
    <property type="match status" value="1"/>
</dbReference>
<organism evidence="3 4">
    <name type="scientific">Geranomyces variabilis</name>
    <dbReference type="NCBI Taxonomy" id="109894"/>
    <lineage>
        <taxon>Eukaryota</taxon>
        <taxon>Fungi</taxon>
        <taxon>Fungi incertae sedis</taxon>
        <taxon>Chytridiomycota</taxon>
        <taxon>Chytridiomycota incertae sedis</taxon>
        <taxon>Chytridiomycetes</taxon>
        <taxon>Spizellomycetales</taxon>
        <taxon>Powellomycetaceae</taxon>
        <taxon>Geranomyces</taxon>
    </lineage>
</organism>
<dbReference type="Pfam" id="PF03109">
    <property type="entry name" value="ABC1"/>
    <property type="match status" value="1"/>
</dbReference>
<evidence type="ECO:0000313" key="3">
    <source>
        <dbReference type="EMBL" id="KAJ3176287.1"/>
    </source>
</evidence>
<protein>
    <recommendedName>
        <fullName evidence="2">ABC1 atypical kinase-like domain-containing protein</fullName>
    </recommendedName>
</protein>
<reference evidence="3" key="1">
    <citation type="submission" date="2020-05" db="EMBL/GenBank/DDBJ databases">
        <title>Phylogenomic resolution of chytrid fungi.</title>
        <authorList>
            <person name="Stajich J.E."/>
            <person name="Amses K."/>
            <person name="Simmons R."/>
            <person name="Seto K."/>
            <person name="Myers J."/>
            <person name="Bonds A."/>
            <person name="Quandt C.A."/>
            <person name="Barry K."/>
            <person name="Liu P."/>
            <person name="Grigoriev I."/>
            <person name="Longcore J.E."/>
            <person name="James T.Y."/>
        </authorList>
    </citation>
    <scope>NUCLEOTIDE SEQUENCE</scope>
    <source>
        <strain evidence="3">JEL0379</strain>
    </source>
</reference>
<feature type="domain" description="ABC1 atypical kinase-like" evidence="2">
    <location>
        <begin position="114"/>
        <end position="362"/>
    </location>
</feature>
<sequence length="568" mass="64487">MFLRTLLPGRSRLARAGLLATGLVGVGYGFDTFAYDQTLQRNVRTLYNGAIVTMDYKLNFVPGKVDTIDALHERVAARILDVCKRNGGLYIKFGQQLAAVPVLPPAYNQKLKILFDDAPAVPYEIVRKIIKQDFGKEPEEIFESFAQAPVASASIAQVHRATLKDGTAVAVKIQKPEIQRQIGWDLTTYKFLCRAMEFFFDLPLTWQADYIEQHLRQETDFINEAKNAERAAQFIAQAPGNLSERTYVPRVYWNETSTRVMTAEWIDGVRFTNLDEISAKGWSKKQIMRTIVDVFADQIFRTGFIHADPHPGNLIIRPNPITGKTQVVLLDHGLYVQCREGLKHDYAVFWKSMFSGDIATLSKIGESWGFSDIEMFASATLQKPWSADRPVHVDQSVDMENLFQKQLRMKQSVKSFLENSEKFPKELIFVGRNMNLVRANNKYLGSPVNRINVMANYAVQSLGNDWSLWRRDSNAAAIEGYTASDRGTEQRAKNRVTNMISSRLNYWTFRTALFLSAVVFHISRALQKLRLVFLGKEGKGFEDLVDGGMKERLEREFGLTIDESVFAG</sequence>
<dbReference type="InterPro" id="IPR045307">
    <property type="entry name" value="ADCK1_dom"/>
</dbReference>
<evidence type="ECO:0000256" key="1">
    <source>
        <dbReference type="ARBA" id="ARBA00009670"/>
    </source>
</evidence>